<proteinExistence type="predicted"/>
<dbReference type="InterPro" id="IPR021257">
    <property type="entry name" value="DUF2809"/>
</dbReference>
<dbReference type="OrthoDB" id="3874273at2"/>
<evidence type="ECO:0000256" key="2">
    <source>
        <dbReference type="SAM" id="Phobius"/>
    </source>
</evidence>
<keyword evidence="2" id="KW-0812">Transmembrane</keyword>
<feature type="transmembrane region" description="Helical" evidence="2">
    <location>
        <begin position="63"/>
        <end position="79"/>
    </location>
</feature>
<keyword evidence="2" id="KW-0472">Membrane</keyword>
<name>A0A8G1UMK2_9ACTN</name>
<feature type="transmembrane region" description="Helical" evidence="2">
    <location>
        <begin position="116"/>
        <end position="139"/>
    </location>
</feature>
<gene>
    <name evidence="3" type="ORF">EDD39_5117</name>
</gene>
<dbReference type="EMBL" id="RJVJ01000001">
    <property type="protein sequence ID" value="ROR46826.1"/>
    <property type="molecule type" value="Genomic_DNA"/>
</dbReference>
<protein>
    <submittedName>
        <fullName evidence="3">Uncharacterized protein DUF2809</fullName>
    </submittedName>
</protein>
<keyword evidence="2" id="KW-1133">Transmembrane helix</keyword>
<feature type="transmembrane region" description="Helical" evidence="2">
    <location>
        <begin position="85"/>
        <end position="104"/>
    </location>
</feature>
<sequence>MPRTDRHPPHRPHPLRPPHHPPHPRPDGPEADLGRDVTGHREAAAEPGPRGGGRRPGEWRARAGWTAAAGAVLAFGLVAPGLVPAGAASLLGGALYTALLYTLLSAAAPRLGPWTAGAAALAAGWAVELFQLTGLPADLGRHSRLARLVLGTTFDPADLLGYALGAAAATALHLLARRPARRGR</sequence>
<dbReference type="Proteomes" id="UP000267408">
    <property type="component" value="Unassembled WGS sequence"/>
</dbReference>
<feature type="compositionally biased region" description="Basic and acidic residues" evidence="1">
    <location>
        <begin position="24"/>
        <end position="44"/>
    </location>
</feature>
<feature type="compositionally biased region" description="Basic residues" evidence="1">
    <location>
        <begin position="8"/>
        <end position="23"/>
    </location>
</feature>
<feature type="region of interest" description="Disordered" evidence="1">
    <location>
        <begin position="1"/>
        <end position="59"/>
    </location>
</feature>
<evidence type="ECO:0000313" key="3">
    <source>
        <dbReference type="EMBL" id="ROR46826.1"/>
    </source>
</evidence>
<feature type="transmembrane region" description="Helical" evidence="2">
    <location>
        <begin position="159"/>
        <end position="176"/>
    </location>
</feature>
<organism evidence="3 4">
    <name type="scientific">Kitasatospora cineracea</name>
    <dbReference type="NCBI Taxonomy" id="88074"/>
    <lineage>
        <taxon>Bacteria</taxon>
        <taxon>Bacillati</taxon>
        <taxon>Actinomycetota</taxon>
        <taxon>Actinomycetes</taxon>
        <taxon>Kitasatosporales</taxon>
        <taxon>Streptomycetaceae</taxon>
        <taxon>Kitasatospora</taxon>
    </lineage>
</organism>
<comment type="caution">
    <text evidence="3">The sequence shown here is derived from an EMBL/GenBank/DDBJ whole genome shotgun (WGS) entry which is preliminary data.</text>
</comment>
<evidence type="ECO:0000313" key="4">
    <source>
        <dbReference type="Proteomes" id="UP000267408"/>
    </source>
</evidence>
<dbReference type="RefSeq" id="WP_123559672.1">
    <property type="nucleotide sequence ID" value="NZ_RJVJ01000001.1"/>
</dbReference>
<accession>A0A8G1UMK2</accession>
<reference evidence="3 4" key="1">
    <citation type="submission" date="2018-11" db="EMBL/GenBank/DDBJ databases">
        <title>Sequencing the genomes of 1000 actinobacteria strains.</title>
        <authorList>
            <person name="Klenk H.-P."/>
        </authorList>
    </citation>
    <scope>NUCLEOTIDE SEQUENCE [LARGE SCALE GENOMIC DNA]</scope>
    <source>
        <strain evidence="3 4">DSM 44780</strain>
    </source>
</reference>
<dbReference type="Pfam" id="PF10990">
    <property type="entry name" value="DUF2809"/>
    <property type="match status" value="1"/>
</dbReference>
<evidence type="ECO:0000256" key="1">
    <source>
        <dbReference type="SAM" id="MobiDB-lite"/>
    </source>
</evidence>
<dbReference type="AlphaFoldDB" id="A0A8G1UMK2"/>